<keyword evidence="2" id="KW-1185">Reference proteome</keyword>
<name>A0AAV2MWE0_9HYME</name>
<organism evidence="1 2">
    <name type="scientific">Lasius platythorax</name>
    <dbReference type="NCBI Taxonomy" id="488582"/>
    <lineage>
        <taxon>Eukaryota</taxon>
        <taxon>Metazoa</taxon>
        <taxon>Ecdysozoa</taxon>
        <taxon>Arthropoda</taxon>
        <taxon>Hexapoda</taxon>
        <taxon>Insecta</taxon>
        <taxon>Pterygota</taxon>
        <taxon>Neoptera</taxon>
        <taxon>Endopterygota</taxon>
        <taxon>Hymenoptera</taxon>
        <taxon>Apocrita</taxon>
        <taxon>Aculeata</taxon>
        <taxon>Formicoidea</taxon>
        <taxon>Formicidae</taxon>
        <taxon>Formicinae</taxon>
        <taxon>Lasius</taxon>
        <taxon>Lasius</taxon>
    </lineage>
</organism>
<proteinExistence type="predicted"/>
<gene>
    <name evidence="1" type="ORF">LPLAT_LOCUS5142</name>
</gene>
<evidence type="ECO:0000313" key="1">
    <source>
        <dbReference type="EMBL" id="CAL1671713.1"/>
    </source>
</evidence>
<dbReference type="Proteomes" id="UP001497644">
    <property type="component" value="Unassembled WGS sequence"/>
</dbReference>
<evidence type="ECO:0000313" key="2">
    <source>
        <dbReference type="Proteomes" id="UP001497644"/>
    </source>
</evidence>
<reference evidence="1" key="1">
    <citation type="submission" date="2024-04" db="EMBL/GenBank/DDBJ databases">
        <authorList>
            <consortium name="Molecular Ecology Group"/>
        </authorList>
    </citation>
    <scope>NUCLEOTIDE SEQUENCE</scope>
</reference>
<protein>
    <submittedName>
        <fullName evidence="1">Uncharacterized protein</fullName>
    </submittedName>
</protein>
<sequence length="136" mass="15743">MRNHPDAELVRFLNNFAKTGLDVLDDRDAARKLAIDSTNRVKEYNKVYYDERHKKPSLYRSGDFVLIRDITLKPGEDKKPNYKGPYVVSKALNNNRYVVKDIPGFSHTSRPYNSILSTDRMKPWVKPVVDPVQTCT</sequence>
<comment type="caution">
    <text evidence="1">The sequence shown here is derived from an EMBL/GenBank/DDBJ whole genome shotgun (WGS) entry which is preliminary data.</text>
</comment>
<accession>A0AAV2MWE0</accession>
<dbReference type="AlphaFoldDB" id="A0AAV2MWE0"/>
<dbReference type="EMBL" id="CAXIPU020000424">
    <property type="protein sequence ID" value="CAL1671713.1"/>
    <property type="molecule type" value="Genomic_DNA"/>
</dbReference>